<sequence>MKNKITRIVCTVGIALCLVISLSCDNFMDIHQEYIKDGERVYAPIVDSVTVFAGKGKVMMKLRYFNGHNLKHSTIYWNDKHDSLQVDLGQYDISAGLDSIEVTIPDLVESAYSFYIVNYDSHGNRSLEVSTFGNAYGADFQNSILNRSIKSLANFDDRFEIEWAAPSDQLVNVELKYIDELGNEISVVRDIENVGTYAKARDDEFVYRSYFLPEENALDLFYTEWSEPIKLPPAK</sequence>
<dbReference type="Proteomes" id="UP000309872">
    <property type="component" value="Unassembled WGS sequence"/>
</dbReference>
<dbReference type="Pfam" id="PF16389">
    <property type="entry name" value="DUF4998"/>
    <property type="match status" value="1"/>
</dbReference>
<keyword evidence="2" id="KW-1185">Reference proteome</keyword>
<dbReference type="AlphaFoldDB" id="A0A4V5LY77"/>
<comment type="caution">
    <text evidence="1">The sequence shown here is derived from an EMBL/GenBank/DDBJ whole genome shotgun (WGS) entry which is preliminary data.</text>
</comment>
<accession>A0A4V5LY77</accession>
<dbReference type="RefSeq" id="WP_136820618.1">
    <property type="nucleotide sequence ID" value="NZ_BMJX01000003.1"/>
</dbReference>
<evidence type="ECO:0000313" key="1">
    <source>
        <dbReference type="EMBL" id="TJY65489.1"/>
    </source>
</evidence>
<name>A0A4V5LY77_9SPHI</name>
<organism evidence="1 2">
    <name type="scientific">Sphingobacterium alkalisoli</name>
    <dbReference type="NCBI Taxonomy" id="1874115"/>
    <lineage>
        <taxon>Bacteria</taxon>
        <taxon>Pseudomonadati</taxon>
        <taxon>Bacteroidota</taxon>
        <taxon>Sphingobacteriia</taxon>
        <taxon>Sphingobacteriales</taxon>
        <taxon>Sphingobacteriaceae</taxon>
        <taxon>Sphingobacterium</taxon>
    </lineage>
</organism>
<dbReference type="EMBL" id="SUKA01000003">
    <property type="protein sequence ID" value="TJY65489.1"/>
    <property type="molecule type" value="Genomic_DNA"/>
</dbReference>
<proteinExistence type="predicted"/>
<reference evidence="1 2" key="1">
    <citation type="submission" date="2019-04" db="EMBL/GenBank/DDBJ databases">
        <title>Sphingobacterium olei sp. nov., isolated from oil-contaminated soil.</title>
        <authorList>
            <person name="Liu B."/>
        </authorList>
    </citation>
    <scope>NUCLEOTIDE SEQUENCE [LARGE SCALE GENOMIC DNA]</scope>
    <source>
        <strain evidence="1 2">Y3L14</strain>
    </source>
</reference>
<dbReference type="OrthoDB" id="1043438at2"/>
<evidence type="ECO:0008006" key="3">
    <source>
        <dbReference type="Google" id="ProtNLM"/>
    </source>
</evidence>
<protein>
    <recommendedName>
        <fullName evidence="3">DUF4998 domain-containing protein</fullName>
    </recommendedName>
</protein>
<gene>
    <name evidence="1" type="ORF">FAZ19_10125</name>
</gene>
<evidence type="ECO:0000313" key="2">
    <source>
        <dbReference type="Proteomes" id="UP000309872"/>
    </source>
</evidence>
<dbReference type="PROSITE" id="PS51257">
    <property type="entry name" value="PROKAR_LIPOPROTEIN"/>
    <property type="match status" value="1"/>
</dbReference>